<dbReference type="OrthoDB" id="9804559at2"/>
<evidence type="ECO:0000313" key="7">
    <source>
        <dbReference type="Proteomes" id="UP000264883"/>
    </source>
</evidence>
<keyword evidence="6" id="KW-0966">Cell projection</keyword>
<dbReference type="RefSeq" id="WP_119865215.1">
    <property type="nucleotide sequence ID" value="NZ_CP016786.1"/>
</dbReference>
<dbReference type="GO" id="GO:0071978">
    <property type="term" value="P:bacterial-type flagellum-dependent swarming motility"/>
    <property type="evidence" value="ECO:0007669"/>
    <property type="project" value="TreeGrafter"/>
</dbReference>
<keyword evidence="6" id="KW-0282">Flagellum</keyword>
<dbReference type="Pfam" id="PF00460">
    <property type="entry name" value="Flg_bb_rod"/>
    <property type="match status" value="1"/>
</dbReference>
<feature type="domain" description="Flagellar hook protein FlgE/F/G-like D1" evidence="5">
    <location>
        <begin position="91"/>
        <end position="160"/>
    </location>
</feature>
<dbReference type="GO" id="GO:0009425">
    <property type="term" value="C:bacterial-type flagellum basal body"/>
    <property type="evidence" value="ECO:0007669"/>
    <property type="project" value="UniProtKB-SubCell"/>
</dbReference>
<dbReference type="NCBIfam" id="TIGR03506">
    <property type="entry name" value="FlgEFG_subfam"/>
    <property type="match status" value="1"/>
</dbReference>
<comment type="subcellular location">
    <subcellularLocation>
        <location evidence="2">Bacterial flagellum basal body</location>
    </subcellularLocation>
</comment>
<dbReference type="Proteomes" id="UP000264883">
    <property type="component" value="Chromosome"/>
</dbReference>
<dbReference type="SUPFAM" id="SSF117143">
    <property type="entry name" value="Flagellar hook protein flgE"/>
    <property type="match status" value="1"/>
</dbReference>
<keyword evidence="2" id="KW-0975">Bacterial flagellum</keyword>
<accession>A0A343JC18</accession>
<dbReference type="InterPro" id="IPR037925">
    <property type="entry name" value="FlgE/F/G-like"/>
</dbReference>
<name>A0A343JC18_9CLOT</name>
<reference evidence="6 7" key="1">
    <citation type="submission" date="2016-08" db="EMBL/GenBank/DDBJ databases">
        <title>Complete Genome Sequence Of The Indigo Reducing Clostridium isatidis DSM15098.</title>
        <authorList>
            <person name="Little G.T."/>
            <person name="Minton N.P."/>
        </authorList>
    </citation>
    <scope>NUCLEOTIDE SEQUENCE [LARGE SCALE GENOMIC DNA]</scope>
    <source>
        <strain evidence="6 7">DSM 15098</strain>
    </source>
</reference>
<evidence type="ECO:0000256" key="1">
    <source>
        <dbReference type="ARBA" id="ARBA00009677"/>
    </source>
</evidence>
<dbReference type="InterPro" id="IPR053967">
    <property type="entry name" value="LlgE_F_G-like_D1"/>
</dbReference>
<dbReference type="InterPro" id="IPR020013">
    <property type="entry name" value="Flagellar_FlgE/F/G"/>
</dbReference>
<feature type="domain" description="Flagellar basal body rod protein N-terminal" evidence="3">
    <location>
        <begin position="7"/>
        <end position="35"/>
    </location>
</feature>
<dbReference type="KEGG" id="cia:BEN51_06165"/>
<dbReference type="InterPro" id="IPR001444">
    <property type="entry name" value="Flag_bb_rod_N"/>
</dbReference>
<keyword evidence="7" id="KW-1185">Reference proteome</keyword>
<proteinExistence type="inferred from homology"/>
<comment type="similarity">
    <text evidence="1 2">Belongs to the flagella basal body rod proteins family.</text>
</comment>
<feature type="domain" description="Flagellar basal-body/hook protein C-terminal" evidence="4">
    <location>
        <begin position="210"/>
        <end position="254"/>
    </location>
</feature>
<keyword evidence="6" id="KW-0969">Cilium</keyword>
<evidence type="ECO:0000313" key="6">
    <source>
        <dbReference type="EMBL" id="ASW43076.1"/>
    </source>
</evidence>
<protein>
    <submittedName>
        <fullName evidence="6">Flagellar basal body rod protein FlgG</fullName>
    </submittedName>
</protein>
<sequence>MLRTLWTSRAAMNANQEKMNVISNNIVNSATTGYKKAEVGFKDLLTESLNKKGVPLNDKAALIGTGSKTTGLYRDNTQGTLQETGINTELAIDGEGYFKVITRNGQEAYTRDGSFQIDVTGRLVDANGNILELDFVNGYSEENVNFSPSNILIDTSGQVFVKEADTFTKVADIPLYKAIGDNAFLSIGNSLYYPAEGVEVERVTNSNIHQGMLEASNVDIAEEMAEMIVTQRAFQLTSKGITAADEMWQMINNMRR</sequence>
<evidence type="ECO:0000259" key="4">
    <source>
        <dbReference type="Pfam" id="PF06429"/>
    </source>
</evidence>
<dbReference type="EMBL" id="CP016786">
    <property type="protein sequence ID" value="ASW43076.1"/>
    <property type="molecule type" value="Genomic_DNA"/>
</dbReference>
<dbReference type="PANTHER" id="PTHR30435:SF19">
    <property type="entry name" value="FLAGELLAR BASAL-BODY ROD PROTEIN FLGG"/>
    <property type="match status" value="1"/>
</dbReference>
<gene>
    <name evidence="6" type="primary">flgG</name>
    <name evidence="6" type="ORF">BEN51_06165</name>
</gene>
<dbReference type="Pfam" id="PF22692">
    <property type="entry name" value="LlgE_F_G_D1"/>
    <property type="match status" value="1"/>
</dbReference>
<dbReference type="Pfam" id="PF06429">
    <property type="entry name" value="Flg_bbr_C"/>
    <property type="match status" value="1"/>
</dbReference>
<dbReference type="PANTHER" id="PTHR30435">
    <property type="entry name" value="FLAGELLAR PROTEIN"/>
    <property type="match status" value="1"/>
</dbReference>
<evidence type="ECO:0000256" key="2">
    <source>
        <dbReference type="RuleBase" id="RU362116"/>
    </source>
</evidence>
<organism evidence="6 7">
    <name type="scientific">Clostridium isatidis</name>
    <dbReference type="NCBI Taxonomy" id="182773"/>
    <lineage>
        <taxon>Bacteria</taxon>
        <taxon>Bacillati</taxon>
        <taxon>Bacillota</taxon>
        <taxon>Clostridia</taxon>
        <taxon>Eubacteriales</taxon>
        <taxon>Clostridiaceae</taxon>
        <taxon>Clostridium</taxon>
    </lineage>
</organism>
<dbReference type="InterPro" id="IPR010930">
    <property type="entry name" value="Flg_bb/hook_C_dom"/>
</dbReference>
<evidence type="ECO:0000259" key="5">
    <source>
        <dbReference type="Pfam" id="PF22692"/>
    </source>
</evidence>
<evidence type="ECO:0000259" key="3">
    <source>
        <dbReference type="Pfam" id="PF00460"/>
    </source>
</evidence>
<dbReference type="AlphaFoldDB" id="A0A343JC18"/>